<dbReference type="GO" id="GO:0003964">
    <property type="term" value="F:RNA-directed DNA polymerase activity"/>
    <property type="evidence" value="ECO:0007669"/>
    <property type="project" value="UniProtKB-KW"/>
</dbReference>
<dbReference type="STRING" id="93759.A0A1R3IL96"/>
<evidence type="ECO:0000259" key="1">
    <source>
        <dbReference type="PROSITE" id="PS50878"/>
    </source>
</evidence>
<dbReference type="PANTHER" id="PTHR33116">
    <property type="entry name" value="REVERSE TRANSCRIPTASE ZINC-BINDING DOMAIN-CONTAINING PROTEIN-RELATED-RELATED"/>
    <property type="match status" value="1"/>
</dbReference>
<dbReference type="PANTHER" id="PTHR33116:SF86">
    <property type="entry name" value="REVERSE TRANSCRIPTASE DOMAIN-CONTAINING PROTEIN"/>
    <property type="match status" value="1"/>
</dbReference>
<keyword evidence="2" id="KW-0808">Transferase</keyword>
<dbReference type="Proteomes" id="UP000187203">
    <property type="component" value="Unassembled WGS sequence"/>
</dbReference>
<dbReference type="SUPFAM" id="SSF56672">
    <property type="entry name" value="DNA/RNA polymerases"/>
    <property type="match status" value="1"/>
</dbReference>
<name>A0A1R3IL96_9ROSI</name>
<dbReference type="OrthoDB" id="1000610at2759"/>
<dbReference type="Pfam" id="PF13966">
    <property type="entry name" value="zf-RVT"/>
    <property type="match status" value="1"/>
</dbReference>
<keyword evidence="2" id="KW-0695">RNA-directed DNA polymerase</keyword>
<sequence length="408" mass="45781">MSCVCGASLTLLVNGSKTQTFSPSRGIRQGDPMSPYLFILCLEHLSIKINKQVEDRKWKVFKINRRAPIISHLFFADDLILCAKASVNNCNIINTVLSDFCADSGQVINHAKSKILFSQNTPVEDRASICGSLNIHEADDFAIPVQHHGTSSDCLCWSPSSDGKFKLADAYQIAKKGDHNVHNNWSWIWKVPCYPKIQHFIWILRHQRLVTRCYLKHIGVSPDDSCPLCNQLPETLDHLFRSCNAASSIWNQLNPPAACFSSGDFSSWNSKIFDSNKVWTDPITFIINAAAEFFALLPHQWLMNQLGILRLNHTLREGNQVADQLAKAATSLEQNFYIYNAVPNFISNLLLADLMGTYFPRTVFVGSNSQTPSDRTTFVGSNSHAYFDMASFNTSVDERLAHDDVTVT</sequence>
<gene>
    <name evidence="2" type="ORF">COLO4_22591</name>
</gene>
<dbReference type="AlphaFoldDB" id="A0A1R3IL96"/>
<keyword evidence="2" id="KW-0548">Nucleotidyltransferase</keyword>
<dbReference type="InterPro" id="IPR000477">
    <property type="entry name" value="RT_dom"/>
</dbReference>
<keyword evidence="3" id="KW-1185">Reference proteome</keyword>
<dbReference type="Pfam" id="PF00078">
    <property type="entry name" value="RVT_1"/>
    <property type="match status" value="1"/>
</dbReference>
<protein>
    <submittedName>
        <fullName evidence="2">Reverse transcriptase</fullName>
    </submittedName>
</protein>
<dbReference type="PROSITE" id="PS50878">
    <property type="entry name" value="RT_POL"/>
    <property type="match status" value="1"/>
</dbReference>
<accession>A0A1R3IL96</accession>
<dbReference type="InterPro" id="IPR043502">
    <property type="entry name" value="DNA/RNA_pol_sf"/>
</dbReference>
<evidence type="ECO:0000313" key="3">
    <source>
        <dbReference type="Proteomes" id="UP000187203"/>
    </source>
</evidence>
<reference evidence="3" key="1">
    <citation type="submission" date="2013-09" db="EMBL/GenBank/DDBJ databases">
        <title>Corchorus olitorius genome sequencing.</title>
        <authorList>
            <person name="Alam M."/>
            <person name="Haque M.S."/>
            <person name="Islam M.S."/>
            <person name="Emdad E.M."/>
            <person name="Islam M.M."/>
            <person name="Ahmed B."/>
            <person name="Halim A."/>
            <person name="Hossen Q.M.M."/>
            <person name="Hossain M.Z."/>
            <person name="Ahmed R."/>
            <person name="Khan M.M."/>
            <person name="Islam R."/>
            <person name="Rashid M.M."/>
            <person name="Khan S.A."/>
            <person name="Rahman M.S."/>
            <person name="Alam M."/>
            <person name="Yahiya A.S."/>
            <person name="Khan M.S."/>
            <person name="Azam M.S."/>
            <person name="Haque T."/>
            <person name="Lashkar M.Z.H."/>
            <person name="Akhand A.I."/>
            <person name="Morshed G."/>
            <person name="Roy S."/>
            <person name="Uddin K.S."/>
            <person name="Rabeya T."/>
            <person name="Hossain A.S."/>
            <person name="Chowdhury A."/>
            <person name="Snigdha A.R."/>
            <person name="Mortoza M.S."/>
            <person name="Matin S.A."/>
            <person name="Hoque S.M.E."/>
            <person name="Islam M.K."/>
            <person name="Roy D.K."/>
            <person name="Haider R."/>
            <person name="Moosa M.M."/>
            <person name="Elias S.M."/>
            <person name="Hasan A.M."/>
            <person name="Jahan S."/>
            <person name="Shafiuddin M."/>
            <person name="Mahmood N."/>
            <person name="Shommy N.S."/>
        </authorList>
    </citation>
    <scope>NUCLEOTIDE SEQUENCE [LARGE SCALE GENOMIC DNA]</scope>
    <source>
        <strain evidence="3">cv. O-4</strain>
    </source>
</reference>
<dbReference type="EMBL" id="AWUE01017991">
    <property type="protein sequence ID" value="OMO83333.1"/>
    <property type="molecule type" value="Genomic_DNA"/>
</dbReference>
<proteinExistence type="predicted"/>
<organism evidence="2 3">
    <name type="scientific">Corchorus olitorius</name>
    <dbReference type="NCBI Taxonomy" id="93759"/>
    <lineage>
        <taxon>Eukaryota</taxon>
        <taxon>Viridiplantae</taxon>
        <taxon>Streptophyta</taxon>
        <taxon>Embryophyta</taxon>
        <taxon>Tracheophyta</taxon>
        <taxon>Spermatophyta</taxon>
        <taxon>Magnoliopsida</taxon>
        <taxon>eudicotyledons</taxon>
        <taxon>Gunneridae</taxon>
        <taxon>Pentapetalae</taxon>
        <taxon>rosids</taxon>
        <taxon>malvids</taxon>
        <taxon>Malvales</taxon>
        <taxon>Malvaceae</taxon>
        <taxon>Grewioideae</taxon>
        <taxon>Apeibeae</taxon>
        <taxon>Corchorus</taxon>
    </lineage>
</organism>
<feature type="domain" description="Reverse transcriptase" evidence="1">
    <location>
        <begin position="1"/>
        <end position="134"/>
    </location>
</feature>
<comment type="caution">
    <text evidence="2">The sequence shown here is derived from an EMBL/GenBank/DDBJ whole genome shotgun (WGS) entry which is preliminary data.</text>
</comment>
<dbReference type="InterPro" id="IPR026960">
    <property type="entry name" value="RVT-Znf"/>
</dbReference>
<evidence type="ECO:0000313" key="2">
    <source>
        <dbReference type="EMBL" id="OMO83333.1"/>
    </source>
</evidence>